<protein>
    <submittedName>
        <fullName evidence="2">Uncharacterized protein</fullName>
    </submittedName>
</protein>
<dbReference type="OrthoDB" id="10260017at2759"/>
<keyword evidence="3" id="KW-1185">Reference proteome</keyword>
<dbReference type="AlphaFoldDB" id="A0A2N3N1H4"/>
<dbReference type="GO" id="GO:0016407">
    <property type="term" value="F:acetyltransferase activity"/>
    <property type="evidence" value="ECO:0007669"/>
    <property type="project" value="InterPro"/>
</dbReference>
<dbReference type="Gene3D" id="3.30.2140.20">
    <property type="match status" value="1"/>
</dbReference>
<dbReference type="PANTHER" id="PTHR11786:SF0">
    <property type="entry name" value="ARYLAMINE N-ACETYLTRANSFERASE 4-RELATED"/>
    <property type="match status" value="1"/>
</dbReference>
<dbReference type="Pfam" id="PF00797">
    <property type="entry name" value="Acetyltransf_2"/>
    <property type="match status" value="1"/>
</dbReference>
<evidence type="ECO:0000313" key="2">
    <source>
        <dbReference type="EMBL" id="PKS06279.1"/>
    </source>
</evidence>
<evidence type="ECO:0000256" key="1">
    <source>
        <dbReference type="ARBA" id="ARBA00006547"/>
    </source>
</evidence>
<dbReference type="EMBL" id="NLAX01001034">
    <property type="protein sequence ID" value="PKS06279.1"/>
    <property type="molecule type" value="Genomic_DNA"/>
</dbReference>
<comment type="caution">
    <text evidence="2">The sequence shown here is derived from an EMBL/GenBank/DDBJ whole genome shotgun (WGS) entry which is preliminary data.</text>
</comment>
<accession>A0A2N3N1H4</accession>
<dbReference type="InParanoid" id="A0A2N3N1H4"/>
<reference evidence="2 3" key="1">
    <citation type="journal article" date="2017" name="G3 (Bethesda)">
        <title>First Draft Genome Sequence of the Pathogenic Fungus Lomentospora prolificans (Formerly Scedosporium prolificans).</title>
        <authorList>
            <person name="Luo R."/>
            <person name="Zimin A."/>
            <person name="Workman R."/>
            <person name="Fan Y."/>
            <person name="Pertea G."/>
            <person name="Grossman N."/>
            <person name="Wear M.P."/>
            <person name="Jia B."/>
            <person name="Miller H."/>
            <person name="Casadevall A."/>
            <person name="Timp W."/>
            <person name="Zhang S.X."/>
            <person name="Salzberg S.L."/>
        </authorList>
    </citation>
    <scope>NUCLEOTIDE SEQUENCE [LARGE SCALE GENOMIC DNA]</scope>
    <source>
        <strain evidence="2 3">JHH-5317</strain>
    </source>
</reference>
<comment type="similarity">
    <text evidence="1">Belongs to the arylamine N-acetyltransferase family.</text>
</comment>
<sequence length="218" mass="24381">MANIVTVDSAPYLVDVGFGLNTPLFPVPFPSVPLNAASAPVPNPVSICQNRRLMQKPLLSTSHPLSPPAWIYSHRNGESNEFVEAYMISASEFRQQDFEVMNLTTMTSPNSFFVQAVMCVRTFLSNDPLAQINEKTPRPNENGEPILAGQVVLLKSEVKVRYVKPGKEDEFGEYQLLENLESETTRVAALRKWFNIKLSEEEQRAIIGRPTEITTPAE</sequence>
<dbReference type="InterPro" id="IPR053710">
    <property type="entry name" value="Arylamine_NAT_domain_sf"/>
</dbReference>
<name>A0A2N3N1H4_9PEZI</name>
<proteinExistence type="inferred from homology"/>
<evidence type="ECO:0000313" key="3">
    <source>
        <dbReference type="Proteomes" id="UP000233524"/>
    </source>
</evidence>
<dbReference type="PANTHER" id="PTHR11786">
    <property type="entry name" value="N-HYDROXYARYLAMINE O-ACETYLTRANSFERASE"/>
    <property type="match status" value="1"/>
</dbReference>
<dbReference type="SUPFAM" id="SSF54001">
    <property type="entry name" value="Cysteine proteinases"/>
    <property type="match status" value="1"/>
</dbReference>
<organism evidence="2 3">
    <name type="scientific">Lomentospora prolificans</name>
    <dbReference type="NCBI Taxonomy" id="41688"/>
    <lineage>
        <taxon>Eukaryota</taxon>
        <taxon>Fungi</taxon>
        <taxon>Dikarya</taxon>
        <taxon>Ascomycota</taxon>
        <taxon>Pezizomycotina</taxon>
        <taxon>Sordariomycetes</taxon>
        <taxon>Hypocreomycetidae</taxon>
        <taxon>Microascales</taxon>
        <taxon>Microascaceae</taxon>
        <taxon>Lomentospora</taxon>
    </lineage>
</organism>
<dbReference type="Proteomes" id="UP000233524">
    <property type="component" value="Unassembled WGS sequence"/>
</dbReference>
<dbReference type="InterPro" id="IPR001447">
    <property type="entry name" value="Arylamine_N-AcTrfase"/>
</dbReference>
<dbReference type="InterPro" id="IPR038765">
    <property type="entry name" value="Papain-like_cys_pep_sf"/>
</dbReference>
<dbReference type="VEuPathDB" id="FungiDB:jhhlp_007027"/>
<gene>
    <name evidence="2" type="ORF">jhhlp_007027</name>
</gene>
<dbReference type="STRING" id="41688.A0A2N3N1H4"/>